<keyword evidence="4" id="KW-0256">Endoplasmic reticulum</keyword>
<gene>
    <name evidence="11" type="ORF">AAP_00114</name>
</gene>
<dbReference type="Proteomes" id="UP000242877">
    <property type="component" value="Unassembled WGS sequence"/>
</dbReference>
<dbReference type="PANTHER" id="PTHR12924:SF0">
    <property type="entry name" value="TRANSLOCON-ASSOCIATED PROTEIN SUBUNIT ALPHA"/>
    <property type="match status" value="1"/>
</dbReference>
<feature type="signal peptide" evidence="10">
    <location>
        <begin position="1"/>
        <end position="21"/>
    </location>
</feature>
<comment type="caution">
    <text evidence="11">The sequence shown here is derived from an EMBL/GenBank/DDBJ whole genome shotgun (WGS) entry which is preliminary data.</text>
</comment>
<dbReference type="OrthoDB" id="1926781at2759"/>
<evidence type="ECO:0000256" key="4">
    <source>
        <dbReference type="ARBA" id="ARBA00022824"/>
    </source>
</evidence>
<feature type="chain" id="PRO_5007896288" description="Translocon-associated protein subunit alpha" evidence="10">
    <location>
        <begin position="22"/>
        <end position="261"/>
    </location>
</feature>
<name>A0A168DKT5_9EURO</name>
<dbReference type="AlphaFoldDB" id="A0A168DKT5"/>
<evidence type="ECO:0000256" key="7">
    <source>
        <dbReference type="ARBA" id="ARBA00037565"/>
    </source>
</evidence>
<proteinExistence type="inferred from homology"/>
<evidence type="ECO:0000256" key="2">
    <source>
        <dbReference type="ARBA" id="ARBA00022692"/>
    </source>
</evidence>
<evidence type="ECO:0000256" key="1">
    <source>
        <dbReference type="ARBA" id="ARBA00004115"/>
    </source>
</evidence>
<evidence type="ECO:0000256" key="5">
    <source>
        <dbReference type="ARBA" id="ARBA00022989"/>
    </source>
</evidence>
<protein>
    <recommendedName>
        <fullName evidence="13">Translocon-associated protein subunit alpha</fullName>
    </recommendedName>
</protein>
<sequence length="261" mass="28410">MVNFKFFSLAFFAANALFANAQEDPAASAAAAPVEEEAAAQHQLNITARTVFPNSELGVRLVNGELTNAAVHITNYESEAINVNIIAGELFDVKTGESVRNLTMAKYQTQIPAGQEQLISYPIELDMHPADLALSLTAFVLTAEKVIYTLPVFQDVVSIVEPPTSIFDPQILFLYFFLGSLFAATFYFFYTVWVAPYLPAKQRKAAASKTTSVKAVEKTEPATASGSDIGGASYNTEWIPAHHIARPEARKVKGNAKKARS</sequence>
<evidence type="ECO:0000256" key="8">
    <source>
        <dbReference type="ARBA" id="ARBA00038311"/>
    </source>
</evidence>
<evidence type="ECO:0000313" key="11">
    <source>
        <dbReference type="EMBL" id="KZZ97853.1"/>
    </source>
</evidence>
<dbReference type="PANTHER" id="PTHR12924">
    <property type="entry name" value="TRANSLOCON-ASSOCIATED PROTEIN, ALPHA SUBUNIT"/>
    <property type="match status" value="1"/>
</dbReference>
<comment type="function">
    <text evidence="7">Is probably involved in a pathway contributing to genomic integrity.</text>
</comment>
<dbReference type="VEuPathDB" id="FungiDB:AAP_00114"/>
<keyword evidence="5 9" id="KW-1133">Transmembrane helix</keyword>
<feature type="transmembrane region" description="Helical" evidence="9">
    <location>
        <begin position="172"/>
        <end position="195"/>
    </location>
</feature>
<keyword evidence="6 9" id="KW-0472">Membrane</keyword>
<reference evidence="11 12" key="1">
    <citation type="journal article" date="2016" name="Genome Biol. Evol.">
        <title>Divergent and convergent evolution of fungal pathogenicity.</title>
        <authorList>
            <person name="Shang Y."/>
            <person name="Xiao G."/>
            <person name="Zheng P."/>
            <person name="Cen K."/>
            <person name="Zhan S."/>
            <person name="Wang C."/>
        </authorList>
    </citation>
    <scope>NUCLEOTIDE SEQUENCE [LARGE SCALE GENOMIC DNA]</scope>
    <source>
        <strain evidence="11 12">ARSEF 7405</strain>
    </source>
</reference>
<keyword evidence="3 10" id="KW-0732">Signal</keyword>
<accession>A0A168DKT5</accession>
<comment type="subcellular location">
    <subcellularLocation>
        <location evidence="1">Endoplasmic reticulum membrane</location>
        <topology evidence="1">Single-pass type I membrane protein</topology>
    </subcellularLocation>
</comment>
<comment type="similarity">
    <text evidence="8">Belongs to the IRC22 family.</text>
</comment>
<keyword evidence="12" id="KW-1185">Reference proteome</keyword>
<organism evidence="11 12">
    <name type="scientific">Ascosphaera apis ARSEF 7405</name>
    <dbReference type="NCBI Taxonomy" id="392613"/>
    <lineage>
        <taxon>Eukaryota</taxon>
        <taxon>Fungi</taxon>
        <taxon>Dikarya</taxon>
        <taxon>Ascomycota</taxon>
        <taxon>Pezizomycotina</taxon>
        <taxon>Eurotiomycetes</taxon>
        <taxon>Eurotiomycetidae</taxon>
        <taxon>Onygenales</taxon>
        <taxon>Ascosphaeraceae</taxon>
        <taxon>Ascosphaera</taxon>
    </lineage>
</organism>
<dbReference type="InterPro" id="IPR005595">
    <property type="entry name" value="TRAP_alpha"/>
</dbReference>
<dbReference type="Pfam" id="PF03896">
    <property type="entry name" value="TRAP_alpha"/>
    <property type="match status" value="1"/>
</dbReference>
<dbReference type="EMBL" id="AZGZ01000001">
    <property type="protein sequence ID" value="KZZ97853.1"/>
    <property type="molecule type" value="Genomic_DNA"/>
</dbReference>
<keyword evidence="2 9" id="KW-0812">Transmembrane</keyword>
<evidence type="ECO:0000256" key="3">
    <source>
        <dbReference type="ARBA" id="ARBA00022729"/>
    </source>
</evidence>
<evidence type="ECO:0000256" key="6">
    <source>
        <dbReference type="ARBA" id="ARBA00023136"/>
    </source>
</evidence>
<evidence type="ECO:0000256" key="10">
    <source>
        <dbReference type="SAM" id="SignalP"/>
    </source>
</evidence>
<dbReference type="GO" id="GO:0005789">
    <property type="term" value="C:endoplasmic reticulum membrane"/>
    <property type="evidence" value="ECO:0007669"/>
    <property type="project" value="UniProtKB-SubCell"/>
</dbReference>
<evidence type="ECO:0000256" key="9">
    <source>
        <dbReference type="SAM" id="Phobius"/>
    </source>
</evidence>
<evidence type="ECO:0008006" key="13">
    <source>
        <dbReference type="Google" id="ProtNLM"/>
    </source>
</evidence>
<evidence type="ECO:0000313" key="12">
    <source>
        <dbReference type="Proteomes" id="UP000242877"/>
    </source>
</evidence>